<evidence type="ECO:0008006" key="2">
    <source>
        <dbReference type="Google" id="ProtNLM"/>
    </source>
</evidence>
<reference evidence="1" key="1">
    <citation type="journal article" date="2014" name="Front. Microbiol.">
        <title>High frequency of phylogenetically diverse reductive dehalogenase-homologous genes in deep subseafloor sedimentary metagenomes.</title>
        <authorList>
            <person name="Kawai M."/>
            <person name="Futagami T."/>
            <person name="Toyoda A."/>
            <person name="Takaki Y."/>
            <person name="Nishi S."/>
            <person name="Hori S."/>
            <person name="Arai W."/>
            <person name="Tsubouchi T."/>
            <person name="Morono Y."/>
            <person name="Uchiyama I."/>
            <person name="Ito T."/>
            <person name="Fujiyama A."/>
            <person name="Inagaki F."/>
            <person name="Takami H."/>
        </authorList>
    </citation>
    <scope>NUCLEOTIDE SEQUENCE</scope>
    <source>
        <strain evidence="1">Expedition CK06-06</strain>
    </source>
</reference>
<name>X1EVT4_9ZZZZ</name>
<dbReference type="AlphaFoldDB" id="X1EVT4"/>
<accession>X1EVT4</accession>
<organism evidence="1">
    <name type="scientific">marine sediment metagenome</name>
    <dbReference type="NCBI Taxonomy" id="412755"/>
    <lineage>
        <taxon>unclassified sequences</taxon>
        <taxon>metagenomes</taxon>
        <taxon>ecological metagenomes</taxon>
    </lineage>
</organism>
<dbReference type="EMBL" id="BART01032604">
    <property type="protein sequence ID" value="GAH12738.1"/>
    <property type="molecule type" value="Genomic_DNA"/>
</dbReference>
<gene>
    <name evidence="1" type="ORF">S01H4_56295</name>
</gene>
<feature type="non-terminal residue" evidence="1">
    <location>
        <position position="166"/>
    </location>
</feature>
<sequence>MLLDNFKKHPQVKAEHRTYLNTINTIRNAQLHSGKEAATDNEAAEIIDSAEHFLKDTGLYDKAIESIGFPLKYYLVYTSIKSKFQKAKTEDDFCKIINDSFKIIPGLLNSVFNKVYPFLKIEDKEKLNISHPQTLRDKSYVISIQYFVEIFNEIKLFDKIENGESL</sequence>
<protein>
    <recommendedName>
        <fullName evidence="2">RiboL-PSP-HEPN domain-containing protein</fullName>
    </recommendedName>
</protein>
<evidence type="ECO:0000313" key="1">
    <source>
        <dbReference type="EMBL" id="GAH12738.1"/>
    </source>
</evidence>
<proteinExistence type="predicted"/>
<comment type="caution">
    <text evidence="1">The sequence shown here is derived from an EMBL/GenBank/DDBJ whole genome shotgun (WGS) entry which is preliminary data.</text>
</comment>